<dbReference type="EMBL" id="KZ293444">
    <property type="protein sequence ID" value="PBK65566.1"/>
    <property type="molecule type" value="Genomic_DNA"/>
</dbReference>
<evidence type="ECO:0000313" key="2">
    <source>
        <dbReference type="Proteomes" id="UP000218334"/>
    </source>
</evidence>
<dbReference type="AlphaFoldDB" id="A0A2H3BR65"/>
<gene>
    <name evidence="1" type="ORF">ARMSODRAFT_428885</name>
</gene>
<name>A0A2H3BR65_9AGAR</name>
<reference evidence="2" key="1">
    <citation type="journal article" date="2017" name="Nat. Ecol. Evol.">
        <title>Genome expansion and lineage-specific genetic innovations in the forest pathogenic fungi Armillaria.</title>
        <authorList>
            <person name="Sipos G."/>
            <person name="Prasanna A.N."/>
            <person name="Walter M.C."/>
            <person name="O'Connor E."/>
            <person name="Balint B."/>
            <person name="Krizsan K."/>
            <person name="Kiss B."/>
            <person name="Hess J."/>
            <person name="Varga T."/>
            <person name="Slot J."/>
            <person name="Riley R."/>
            <person name="Boka B."/>
            <person name="Rigling D."/>
            <person name="Barry K."/>
            <person name="Lee J."/>
            <person name="Mihaltcheva S."/>
            <person name="LaButti K."/>
            <person name="Lipzen A."/>
            <person name="Waldron R."/>
            <person name="Moloney N.M."/>
            <person name="Sperisen C."/>
            <person name="Kredics L."/>
            <person name="Vagvoelgyi C."/>
            <person name="Patrignani A."/>
            <person name="Fitzpatrick D."/>
            <person name="Nagy I."/>
            <person name="Doyle S."/>
            <person name="Anderson J.B."/>
            <person name="Grigoriev I.V."/>
            <person name="Gueldener U."/>
            <person name="Muensterkoetter M."/>
            <person name="Nagy L.G."/>
        </authorList>
    </citation>
    <scope>NUCLEOTIDE SEQUENCE [LARGE SCALE GENOMIC DNA]</scope>
    <source>
        <strain evidence="2">28-4</strain>
    </source>
</reference>
<keyword evidence="2" id="KW-1185">Reference proteome</keyword>
<accession>A0A2H3BR65</accession>
<organism evidence="1 2">
    <name type="scientific">Armillaria solidipes</name>
    <dbReference type="NCBI Taxonomy" id="1076256"/>
    <lineage>
        <taxon>Eukaryota</taxon>
        <taxon>Fungi</taxon>
        <taxon>Dikarya</taxon>
        <taxon>Basidiomycota</taxon>
        <taxon>Agaricomycotina</taxon>
        <taxon>Agaricomycetes</taxon>
        <taxon>Agaricomycetidae</taxon>
        <taxon>Agaricales</taxon>
        <taxon>Marasmiineae</taxon>
        <taxon>Physalacriaceae</taxon>
        <taxon>Armillaria</taxon>
    </lineage>
</organism>
<dbReference type="Proteomes" id="UP000218334">
    <property type="component" value="Unassembled WGS sequence"/>
</dbReference>
<protein>
    <submittedName>
        <fullName evidence="1">Uncharacterized protein</fullName>
    </submittedName>
</protein>
<sequence length="314" mass="35508">MVHKVRSEGWRTIHVDGNDAFTPCYNLSPNEVPKPLDDFVSLDEENTLPIYNLTDLRYYNLVPPHARVCKIGEISFLCKARIDRRLFECGRKLDEEYYITLRLRDLLYVLPLHGLVRATRWNVLPDDPIAQRAVVLDGFLVPFVGSHSGLFHDGEWTVYEKDILAVTLIDALHDIESRGVSPSNVNAYNVRLTLDGLKVVGGGLREVDWDFPFLYSPDWYRTAKAEILGALSAIICHLFTEERPNLSYMDDEDLPSVFRDIVRHADRGAAQTGNVGGIARNSRAGCHCTGSCAKVTFAFRTSSLVEEYLVVWYG</sequence>
<evidence type="ECO:0000313" key="1">
    <source>
        <dbReference type="EMBL" id="PBK65566.1"/>
    </source>
</evidence>
<proteinExistence type="predicted"/>